<dbReference type="STRING" id="1519643.SAMN06295933_0889"/>
<dbReference type="Gene3D" id="2.40.10.180">
    <property type="entry name" value="Phage tail proteins"/>
    <property type="match status" value="1"/>
</dbReference>
<dbReference type="GO" id="GO:0019068">
    <property type="term" value="P:virion assembly"/>
    <property type="evidence" value="ECO:0007669"/>
    <property type="project" value="InterPro"/>
</dbReference>
<dbReference type="AlphaFoldDB" id="A0A1X7CHL7"/>
<dbReference type="Proteomes" id="UP000192906">
    <property type="component" value="Unassembled WGS sequence"/>
</dbReference>
<accession>A0A1X7CHL7</accession>
<dbReference type="EMBL" id="FWZU01000001">
    <property type="protein sequence ID" value="SME96448.1"/>
    <property type="molecule type" value="Genomic_DNA"/>
</dbReference>
<evidence type="ECO:0000313" key="2">
    <source>
        <dbReference type="Proteomes" id="UP000192906"/>
    </source>
</evidence>
<dbReference type="InterPro" id="IPR053734">
    <property type="entry name" value="Phage_Head-Tail_Connect_sf"/>
</dbReference>
<protein>
    <submittedName>
        <fullName evidence="1">Uncharacterized protein</fullName>
    </submittedName>
</protein>
<dbReference type="Pfam" id="PF05354">
    <property type="entry name" value="Phage_attach"/>
    <property type="match status" value="1"/>
</dbReference>
<name>A0A1X7CHL7_9BACT</name>
<sequence>MDIHDDLDIFFIGLDAVEVTIFGREEPFKAYKDTDMDEAVLGRAMIFNPDEPVLTCKEVDGTDLERGDSVILEGKTYDVLRFLPDGSGLGKLELSLAQ</sequence>
<dbReference type="OrthoDB" id="5459338at2"/>
<proteinExistence type="predicted"/>
<dbReference type="RefSeq" id="WP_085098855.1">
    <property type="nucleotide sequence ID" value="NZ_FWZU01000001.1"/>
</dbReference>
<organism evidence="1 2">
    <name type="scientific">Desulfovibrio gilichinskyi</name>
    <dbReference type="NCBI Taxonomy" id="1519643"/>
    <lineage>
        <taxon>Bacteria</taxon>
        <taxon>Pseudomonadati</taxon>
        <taxon>Thermodesulfobacteriota</taxon>
        <taxon>Desulfovibrionia</taxon>
        <taxon>Desulfovibrionales</taxon>
        <taxon>Desulfovibrionaceae</taxon>
        <taxon>Desulfovibrio</taxon>
    </lineage>
</organism>
<reference evidence="2" key="1">
    <citation type="submission" date="2017-04" db="EMBL/GenBank/DDBJ databases">
        <authorList>
            <person name="Varghese N."/>
            <person name="Submissions S."/>
        </authorList>
    </citation>
    <scope>NUCLEOTIDE SEQUENCE [LARGE SCALE GENOMIC DNA]</scope>
    <source>
        <strain evidence="2">K3S</strain>
    </source>
</reference>
<evidence type="ECO:0000313" key="1">
    <source>
        <dbReference type="EMBL" id="SME96448.1"/>
    </source>
</evidence>
<dbReference type="InterPro" id="IPR008018">
    <property type="entry name" value="Phage_tail_attach_FII"/>
</dbReference>
<keyword evidence="2" id="KW-1185">Reference proteome</keyword>
<gene>
    <name evidence="1" type="ORF">SAMN06295933_0889</name>
</gene>